<feature type="transmembrane region" description="Helical" evidence="1">
    <location>
        <begin position="236"/>
        <end position="259"/>
    </location>
</feature>
<protein>
    <submittedName>
        <fullName evidence="3">DUF1206 domain-containing protein</fullName>
    </submittedName>
</protein>
<feature type="transmembrane region" description="Helical" evidence="1">
    <location>
        <begin position="104"/>
        <end position="126"/>
    </location>
</feature>
<proteinExistence type="predicted"/>
<evidence type="ECO:0000259" key="2">
    <source>
        <dbReference type="Pfam" id="PF06724"/>
    </source>
</evidence>
<feature type="transmembrane region" description="Helical" evidence="1">
    <location>
        <begin position="57"/>
        <end position="83"/>
    </location>
</feature>
<feature type="transmembrane region" description="Helical" evidence="1">
    <location>
        <begin position="20"/>
        <end position="45"/>
    </location>
</feature>
<dbReference type="Proteomes" id="UP001321481">
    <property type="component" value="Unassembled WGS sequence"/>
</dbReference>
<evidence type="ECO:0000313" key="4">
    <source>
        <dbReference type="Proteomes" id="UP001321481"/>
    </source>
</evidence>
<feature type="transmembrane region" description="Helical" evidence="1">
    <location>
        <begin position="146"/>
        <end position="166"/>
    </location>
</feature>
<feature type="domain" description="DUF1206" evidence="2">
    <location>
        <begin position="25"/>
        <end position="87"/>
    </location>
</feature>
<organism evidence="3 4">
    <name type="scientific">Microbacterium dauci</name>
    <dbReference type="NCBI Taxonomy" id="3048008"/>
    <lineage>
        <taxon>Bacteria</taxon>
        <taxon>Bacillati</taxon>
        <taxon>Actinomycetota</taxon>
        <taxon>Actinomycetes</taxon>
        <taxon>Micrococcales</taxon>
        <taxon>Microbacteriaceae</taxon>
        <taxon>Microbacterium</taxon>
    </lineage>
</organism>
<keyword evidence="1" id="KW-0472">Membrane</keyword>
<reference evidence="3 4" key="1">
    <citation type="submission" date="2023-05" db="EMBL/GenBank/DDBJ databases">
        <title>Microbacterium dauci sp.nov., Isolated from Carrot Rhizosphere Soil.</title>
        <authorList>
            <person name="Xiao Z."/>
            <person name="Zheng J."/>
        </authorList>
    </citation>
    <scope>NUCLEOTIDE SEQUENCE [LARGE SCALE GENOMIC DNA]</scope>
    <source>
        <strain evidence="3 4">LX3-4</strain>
    </source>
</reference>
<accession>A0ABT6ZA91</accession>
<keyword evidence="4" id="KW-1185">Reference proteome</keyword>
<dbReference type="Pfam" id="PF06724">
    <property type="entry name" value="DUF1206"/>
    <property type="match status" value="3"/>
</dbReference>
<evidence type="ECO:0000313" key="3">
    <source>
        <dbReference type="EMBL" id="MDJ1113069.1"/>
    </source>
</evidence>
<feature type="transmembrane region" description="Helical" evidence="1">
    <location>
        <begin position="187"/>
        <end position="216"/>
    </location>
</feature>
<feature type="domain" description="DUF1206" evidence="2">
    <location>
        <begin position="195"/>
        <end position="263"/>
    </location>
</feature>
<keyword evidence="1" id="KW-1133">Transmembrane helix</keyword>
<sequence length="266" mass="26934">MTDAARDAARSVRRSPVARILARGGYAANGVVHLVFGVVVIVISFGGRGESDQIGVFTALLAAPAGLVLVWVLGLLLAALGVFQALRSMLVKGTDAAAWGRRGSAVGQAVVYLALAAIAVSVALGARPDGDRSAQQITGTLFATPGGVFVVAAAGGGLVIGGLVFASIGARRSFDTQVRIPHGRMGAAVSASGVIGYLGKGVSVVILGVLLIVATVKQEPEAAGGFDAAIKALLDQTIGPALVFLIGLGLIVYAVFCFLRTRYAKL</sequence>
<name>A0ABT6ZA91_9MICO</name>
<gene>
    <name evidence="3" type="ORF">QNI14_01230</name>
</gene>
<feature type="domain" description="DUF1206" evidence="2">
    <location>
        <begin position="105"/>
        <end position="167"/>
    </location>
</feature>
<dbReference type="InterPro" id="IPR009597">
    <property type="entry name" value="DUF1206"/>
</dbReference>
<evidence type="ECO:0000256" key="1">
    <source>
        <dbReference type="SAM" id="Phobius"/>
    </source>
</evidence>
<dbReference type="RefSeq" id="WP_283714366.1">
    <property type="nucleotide sequence ID" value="NZ_JASJND010000001.1"/>
</dbReference>
<dbReference type="EMBL" id="JASJND010000001">
    <property type="protein sequence ID" value="MDJ1113069.1"/>
    <property type="molecule type" value="Genomic_DNA"/>
</dbReference>
<keyword evidence="1" id="KW-0812">Transmembrane</keyword>
<comment type="caution">
    <text evidence="3">The sequence shown here is derived from an EMBL/GenBank/DDBJ whole genome shotgun (WGS) entry which is preliminary data.</text>
</comment>